<feature type="non-terminal residue" evidence="1">
    <location>
        <position position="1"/>
    </location>
</feature>
<keyword evidence="2" id="KW-1185">Reference proteome</keyword>
<organism evidence="1 2">
    <name type="scientific">Xenoophorus captivus</name>
    <dbReference type="NCBI Taxonomy" id="1517983"/>
    <lineage>
        <taxon>Eukaryota</taxon>
        <taxon>Metazoa</taxon>
        <taxon>Chordata</taxon>
        <taxon>Craniata</taxon>
        <taxon>Vertebrata</taxon>
        <taxon>Euteleostomi</taxon>
        <taxon>Actinopterygii</taxon>
        <taxon>Neopterygii</taxon>
        <taxon>Teleostei</taxon>
        <taxon>Neoteleostei</taxon>
        <taxon>Acanthomorphata</taxon>
        <taxon>Ovalentaria</taxon>
        <taxon>Atherinomorphae</taxon>
        <taxon>Cyprinodontiformes</taxon>
        <taxon>Goodeidae</taxon>
        <taxon>Xenoophorus</taxon>
    </lineage>
</organism>
<accession>A0ABV0SH25</accession>
<name>A0ABV0SH25_9TELE</name>
<comment type="caution">
    <text evidence="1">The sequence shown here is derived from an EMBL/GenBank/DDBJ whole genome shotgun (WGS) entry which is preliminary data.</text>
</comment>
<protein>
    <submittedName>
        <fullName evidence="1">Uncharacterized protein</fullName>
    </submittedName>
</protein>
<dbReference type="EMBL" id="JAHRIN010082250">
    <property type="protein sequence ID" value="MEQ2219874.1"/>
    <property type="molecule type" value="Genomic_DNA"/>
</dbReference>
<dbReference type="Proteomes" id="UP001434883">
    <property type="component" value="Unassembled WGS sequence"/>
</dbReference>
<gene>
    <name evidence="1" type="ORF">XENOCAPTIV_026535</name>
</gene>
<sequence length="60" mass="6617">SLSVLSFITSSPFPASTVKYCLPASEATLNLRSKISLKDRPKSFARFPTTDPCFSSSWML</sequence>
<proteinExistence type="predicted"/>
<reference evidence="1 2" key="1">
    <citation type="submission" date="2021-06" db="EMBL/GenBank/DDBJ databases">
        <authorList>
            <person name="Palmer J.M."/>
        </authorList>
    </citation>
    <scope>NUCLEOTIDE SEQUENCE [LARGE SCALE GENOMIC DNA]</scope>
    <source>
        <strain evidence="1 2">XC_2019</strain>
        <tissue evidence="1">Muscle</tissue>
    </source>
</reference>
<evidence type="ECO:0000313" key="1">
    <source>
        <dbReference type="EMBL" id="MEQ2219874.1"/>
    </source>
</evidence>
<evidence type="ECO:0000313" key="2">
    <source>
        <dbReference type="Proteomes" id="UP001434883"/>
    </source>
</evidence>